<evidence type="ECO:0000256" key="6">
    <source>
        <dbReference type="ARBA" id="ARBA00023015"/>
    </source>
</evidence>
<evidence type="ECO:0000256" key="7">
    <source>
        <dbReference type="ARBA" id="ARBA00023125"/>
    </source>
</evidence>
<feature type="non-terminal residue" evidence="13">
    <location>
        <position position="1"/>
    </location>
</feature>
<evidence type="ECO:0000256" key="2">
    <source>
        <dbReference type="ARBA" id="ARBA00022723"/>
    </source>
</evidence>
<dbReference type="GO" id="GO:0005634">
    <property type="term" value="C:nucleus"/>
    <property type="evidence" value="ECO:0007669"/>
    <property type="project" value="UniProtKB-SubCell"/>
</dbReference>
<name>A0A8S3ABC5_9BILA</name>
<organism evidence="13 14">
    <name type="scientific">Rotaria magnacalcarata</name>
    <dbReference type="NCBI Taxonomy" id="392030"/>
    <lineage>
        <taxon>Eukaryota</taxon>
        <taxon>Metazoa</taxon>
        <taxon>Spiralia</taxon>
        <taxon>Gnathifera</taxon>
        <taxon>Rotifera</taxon>
        <taxon>Eurotatoria</taxon>
        <taxon>Bdelloidea</taxon>
        <taxon>Philodinida</taxon>
        <taxon>Philodinidae</taxon>
        <taxon>Rotaria</taxon>
    </lineage>
</organism>
<evidence type="ECO:0000313" key="13">
    <source>
        <dbReference type="EMBL" id="CAF4705332.1"/>
    </source>
</evidence>
<dbReference type="InterPro" id="IPR036236">
    <property type="entry name" value="Znf_C2H2_sf"/>
</dbReference>
<dbReference type="FunFam" id="3.30.160.60:FF:000373">
    <property type="entry name" value="Putative transcriptional repressor ctcf"/>
    <property type="match status" value="1"/>
</dbReference>
<dbReference type="InterPro" id="IPR013087">
    <property type="entry name" value="Znf_C2H2_type"/>
</dbReference>
<keyword evidence="6" id="KW-0805">Transcription regulation</keyword>
<dbReference type="Proteomes" id="UP000681967">
    <property type="component" value="Unassembled WGS sequence"/>
</dbReference>
<feature type="non-terminal residue" evidence="13">
    <location>
        <position position="289"/>
    </location>
</feature>
<dbReference type="SUPFAM" id="SSF57667">
    <property type="entry name" value="beta-beta-alpha zinc fingers"/>
    <property type="match status" value="3"/>
</dbReference>
<dbReference type="FunFam" id="3.30.160.60:FF:000065">
    <property type="entry name" value="B-cell CLL/lymphoma 6, member B"/>
    <property type="match status" value="1"/>
</dbReference>
<evidence type="ECO:0000256" key="11">
    <source>
        <dbReference type="SAM" id="MobiDB-lite"/>
    </source>
</evidence>
<dbReference type="InterPro" id="IPR050527">
    <property type="entry name" value="Snail/Krueppel_Znf"/>
</dbReference>
<feature type="domain" description="C2H2-type" evidence="12">
    <location>
        <begin position="191"/>
        <end position="219"/>
    </location>
</feature>
<evidence type="ECO:0000256" key="5">
    <source>
        <dbReference type="ARBA" id="ARBA00022833"/>
    </source>
</evidence>
<dbReference type="PANTHER" id="PTHR24388">
    <property type="entry name" value="ZINC FINGER PROTEIN"/>
    <property type="match status" value="1"/>
</dbReference>
<keyword evidence="7" id="KW-0238">DNA-binding</keyword>
<keyword evidence="3" id="KW-0677">Repeat</keyword>
<dbReference type="Pfam" id="PF00096">
    <property type="entry name" value="zf-C2H2"/>
    <property type="match status" value="4"/>
</dbReference>
<evidence type="ECO:0000256" key="1">
    <source>
        <dbReference type="ARBA" id="ARBA00004123"/>
    </source>
</evidence>
<feature type="compositionally biased region" description="Polar residues" evidence="11">
    <location>
        <begin position="111"/>
        <end position="127"/>
    </location>
</feature>
<dbReference type="Gene3D" id="3.30.160.60">
    <property type="entry name" value="Classic Zinc Finger"/>
    <property type="match status" value="5"/>
</dbReference>
<feature type="compositionally biased region" description="Polar residues" evidence="11">
    <location>
        <begin position="1"/>
        <end position="10"/>
    </location>
</feature>
<dbReference type="GO" id="GO:0008270">
    <property type="term" value="F:zinc ion binding"/>
    <property type="evidence" value="ECO:0007669"/>
    <property type="project" value="UniProtKB-KW"/>
</dbReference>
<dbReference type="GO" id="GO:0000978">
    <property type="term" value="F:RNA polymerase II cis-regulatory region sequence-specific DNA binding"/>
    <property type="evidence" value="ECO:0007669"/>
    <property type="project" value="TreeGrafter"/>
</dbReference>
<dbReference type="AlphaFoldDB" id="A0A8S3ABC5"/>
<feature type="domain" description="C2H2-type" evidence="12">
    <location>
        <begin position="135"/>
        <end position="162"/>
    </location>
</feature>
<keyword evidence="9" id="KW-0539">Nucleus</keyword>
<dbReference type="PROSITE" id="PS50157">
    <property type="entry name" value="ZINC_FINGER_C2H2_2"/>
    <property type="match status" value="5"/>
</dbReference>
<keyword evidence="2" id="KW-0479">Metal-binding</keyword>
<evidence type="ECO:0000313" key="14">
    <source>
        <dbReference type="Proteomes" id="UP000681967"/>
    </source>
</evidence>
<feature type="domain" description="C2H2-type" evidence="12">
    <location>
        <begin position="248"/>
        <end position="275"/>
    </location>
</feature>
<keyword evidence="4 10" id="KW-0863">Zinc-finger</keyword>
<feature type="domain" description="C2H2-type" evidence="12">
    <location>
        <begin position="220"/>
        <end position="247"/>
    </location>
</feature>
<accession>A0A8S3ABC5</accession>
<dbReference type="FunFam" id="3.30.160.60:FF:000255">
    <property type="entry name" value="Zinc finger and AT-hook domain containing"/>
    <property type="match status" value="1"/>
</dbReference>
<dbReference type="EMBL" id="CAJOBH010119758">
    <property type="protein sequence ID" value="CAF4705332.1"/>
    <property type="molecule type" value="Genomic_DNA"/>
</dbReference>
<comment type="subcellular location">
    <subcellularLocation>
        <location evidence="1">Nucleus</location>
    </subcellularLocation>
</comment>
<protein>
    <recommendedName>
        <fullName evidence="12">C2H2-type domain-containing protein</fullName>
    </recommendedName>
</protein>
<feature type="region of interest" description="Disordered" evidence="11">
    <location>
        <begin position="1"/>
        <end position="76"/>
    </location>
</feature>
<feature type="region of interest" description="Disordered" evidence="11">
    <location>
        <begin position="108"/>
        <end position="127"/>
    </location>
</feature>
<feature type="compositionally biased region" description="Acidic residues" evidence="11">
    <location>
        <begin position="55"/>
        <end position="74"/>
    </location>
</feature>
<feature type="domain" description="C2H2-type" evidence="12">
    <location>
        <begin position="163"/>
        <end position="190"/>
    </location>
</feature>
<gene>
    <name evidence="13" type="ORF">BYL167_LOCUS44260</name>
</gene>
<feature type="compositionally biased region" description="Basic residues" evidence="11">
    <location>
        <begin position="40"/>
        <end position="51"/>
    </location>
</feature>
<dbReference type="GO" id="GO:0000981">
    <property type="term" value="F:DNA-binding transcription factor activity, RNA polymerase II-specific"/>
    <property type="evidence" value="ECO:0007669"/>
    <property type="project" value="TreeGrafter"/>
</dbReference>
<keyword evidence="8" id="KW-0804">Transcription</keyword>
<dbReference type="PANTHER" id="PTHR24388:SF54">
    <property type="entry name" value="PROTEIN ESCARGOT"/>
    <property type="match status" value="1"/>
</dbReference>
<sequence>MATRTSTRSTKAVKFVDSAESDEDEDLDKSSVLPINSVSKKPRGRPPKSRRSQPNDDEEWVGVNEQIDEEDDEIHEDHKIDIERDVTKTMHMNRSTDSVYDFGETSRKWTKTTPQRNNNVSKASVNDSGKTMEKLMCSYCNYTTTKKYLLQRHLKSHSTERPHKCAYCDRSFKTTIQLTNHVNTHLGVKPFQCKFCAFSFTTSGELIRHVRYKHTLEKPHRCEECGYATVELSKLRRHIRTHTGEKPYACPHCSYCSPDTFKLKRHLRVHTGERPYQCTICNFRFTQSN</sequence>
<evidence type="ECO:0000256" key="4">
    <source>
        <dbReference type="ARBA" id="ARBA00022771"/>
    </source>
</evidence>
<evidence type="ECO:0000256" key="9">
    <source>
        <dbReference type="ARBA" id="ARBA00023242"/>
    </source>
</evidence>
<dbReference type="SMART" id="SM00355">
    <property type="entry name" value="ZnF_C2H2"/>
    <property type="match status" value="5"/>
</dbReference>
<comment type="caution">
    <text evidence="13">The sequence shown here is derived from an EMBL/GenBank/DDBJ whole genome shotgun (WGS) entry which is preliminary data.</text>
</comment>
<reference evidence="13" key="1">
    <citation type="submission" date="2021-02" db="EMBL/GenBank/DDBJ databases">
        <authorList>
            <person name="Nowell W R."/>
        </authorList>
    </citation>
    <scope>NUCLEOTIDE SEQUENCE</scope>
</reference>
<evidence type="ECO:0000256" key="10">
    <source>
        <dbReference type="PROSITE-ProRule" id="PRU00042"/>
    </source>
</evidence>
<dbReference type="PROSITE" id="PS00028">
    <property type="entry name" value="ZINC_FINGER_C2H2_1"/>
    <property type="match status" value="2"/>
</dbReference>
<evidence type="ECO:0000256" key="8">
    <source>
        <dbReference type="ARBA" id="ARBA00023163"/>
    </source>
</evidence>
<evidence type="ECO:0000256" key="3">
    <source>
        <dbReference type="ARBA" id="ARBA00022737"/>
    </source>
</evidence>
<proteinExistence type="predicted"/>
<dbReference type="FunFam" id="3.30.160.60:FF:000049">
    <property type="entry name" value="transcriptional repressor CTCF isoform X1"/>
    <property type="match status" value="1"/>
</dbReference>
<evidence type="ECO:0000259" key="12">
    <source>
        <dbReference type="PROSITE" id="PS50157"/>
    </source>
</evidence>
<keyword evidence="5" id="KW-0862">Zinc</keyword>